<evidence type="ECO:0000313" key="10">
    <source>
        <dbReference type="Proteomes" id="UP001500393"/>
    </source>
</evidence>
<keyword evidence="4 7" id="KW-1133">Transmembrane helix</keyword>
<feature type="transmembrane region" description="Helical" evidence="7">
    <location>
        <begin position="12"/>
        <end position="37"/>
    </location>
</feature>
<evidence type="ECO:0000313" key="9">
    <source>
        <dbReference type="EMBL" id="GAA1577222.1"/>
    </source>
</evidence>
<evidence type="ECO:0000256" key="6">
    <source>
        <dbReference type="SAM" id="MobiDB-lite"/>
    </source>
</evidence>
<evidence type="ECO:0000256" key="2">
    <source>
        <dbReference type="ARBA" id="ARBA00007362"/>
    </source>
</evidence>
<feature type="region of interest" description="Disordered" evidence="6">
    <location>
        <begin position="315"/>
        <end position="394"/>
    </location>
</feature>
<evidence type="ECO:0000259" key="8">
    <source>
        <dbReference type="Pfam" id="PF00892"/>
    </source>
</evidence>
<feature type="transmembrane region" description="Helical" evidence="7">
    <location>
        <begin position="134"/>
        <end position="153"/>
    </location>
</feature>
<feature type="transmembrane region" description="Helical" evidence="7">
    <location>
        <begin position="159"/>
        <end position="178"/>
    </location>
</feature>
<dbReference type="PANTHER" id="PTHR32322">
    <property type="entry name" value="INNER MEMBRANE TRANSPORTER"/>
    <property type="match status" value="1"/>
</dbReference>
<organism evidence="9 10">
    <name type="scientific">Kribbella sancticallisti</name>
    <dbReference type="NCBI Taxonomy" id="460087"/>
    <lineage>
        <taxon>Bacteria</taxon>
        <taxon>Bacillati</taxon>
        <taxon>Actinomycetota</taxon>
        <taxon>Actinomycetes</taxon>
        <taxon>Propionibacteriales</taxon>
        <taxon>Kribbellaceae</taxon>
        <taxon>Kribbella</taxon>
    </lineage>
</organism>
<dbReference type="InterPro" id="IPR050638">
    <property type="entry name" value="AA-Vitamin_Transporters"/>
</dbReference>
<proteinExistence type="inferred from homology"/>
<comment type="caution">
    <text evidence="9">The sequence shown here is derived from an EMBL/GenBank/DDBJ whole genome shotgun (WGS) entry which is preliminary data.</text>
</comment>
<evidence type="ECO:0000256" key="5">
    <source>
        <dbReference type="ARBA" id="ARBA00023136"/>
    </source>
</evidence>
<dbReference type="PANTHER" id="PTHR32322:SF2">
    <property type="entry name" value="EAMA DOMAIN-CONTAINING PROTEIN"/>
    <property type="match status" value="1"/>
</dbReference>
<comment type="similarity">
    <text evidence="2">Belongs to the EamA transporter family.</text>
</comment>
<feature type="domain" description="EamA" evidence="8">
    <location>
        <begin position="161"/>
        <end position="298"/>
    </location>
</feature>
<feature type="transmembrane region" description="Helical" evidence="7">
    <location>
        <begin position="283"/>
        <end position="303"/>
    </location>
</feature>
<sequence length="394" mass="42089">MSTLTTPDKPAVRAWLPTMLVLAAIWGCSFLFISIGVRELHPAYLALGRVIAGSLVLVAILVIKRESLPRSPRIWAHNFVAGAIGSAVPWTLFGYGEQRIPSLLAGIWNGITPLVVLPVAVLVFRTEKFTLQRVVGLTIGFLGMMVVLGAWQLQGGADLVGQLFCMAAALAYGIAIPYQKRFIAGSKLSGTALSATLLLCASVQLAVIAPILAGHAPPAPWSLSIEVIASVLALGALGSGLAFVLNLRVIRLIGASMTATVTYIMPIFAIIVGVLVLDEHLTWYQPVGALVVLTGVAVSQGLIRIVRRRNDSVLPEVGEGRDHDGDESQYGAGDDRERHLLVGGRYEQVDEEAGDQLAGDRAEPQDEHAHDPDHRGRRADEDHAARTPEVQPGV</sequence>
<gene>
    <name evidence="9" type="ORF">GCM10009789_33430</name>
</gene>
<feature type="transmembrane region" description="Helical" evidence="7">
    <location>
        <begin position="225"/>
        <end position="245"/>
    </location>
</feature>
<keyword evidence="5 7" id="KW-0472">Membrane</keyword>
<dbReference type="InterPro" id="IPR037185">
    <property type="entry name" value="EmrE-like"/>
</dbReference>
<name>A0ABN2DGS0_9ACTN</name>
<feature type="transmembrane region" description="Helical" evidence="7">
    <location>
        <begin position="252"/>
        <end position="277"/>
    </location>
</feature>
<evidence type="ECO:0000256" key="3">
    <source>
        <dbReference type="ARBA" id="ARBA00022692"/>
    </source>
</evidence>
<feature type="transmembrane region" description="Helical" evidence="7">
    <location>
        <begin position="43"/>
        <end position="63"/>
    </location>
</feature>
<protein>
    <recommendedName>
        <fullName evidence="8">EamA domain-containing protein</fullName>
    </recommendedName>
</protein>
<dbReference type="SUPFAM" id="SSF103481">
    <property type="entry name" value="Multidrug resistance efflux transporter EmrE"/>
    <property type="match status" value="2"/>
</dbReference>
<feature type="transmembrane region" description="Helical" evidence="7">
    <location>
        <begin position="190"/>
        <end position="213"/>
    </location>
</feature>
<dbReference type="EMBL" id="BAAAOS010000020">
    <property type="protein sequence ID" value="GAA1577222.1"/>
    <property type="molecule type" value="Genomic_DNA"/>
</dbReference>
<feature type="compositionally biased region" description="Basic and acidic residues" evidence="6">
    <location>
        <begin position="358"/>
        <end position="386"/>
    </location>
</feature>
<dbReference type="InterPro" id="IPR000620">
    <property type="entry name" value="EamA_dom"/>
</dbReference>
<dbReference type="Gene3D" id="1.10.3730.20">
    <property type="match status" value="1"/>
</dbReference>
<evidence type="ECO:0000256" key="4">
    <source>
        <dbReference type="ARBA" id="ARBA00022989"/>
    </source>
</evidence>
<feature type="domain" description="EamA" evidence="8">
    <location>
        <begin position="16"/>
        <end position="148"/>
    </location>
</feature>
<evidence type="ECO:0000256" key="7">
    <source>
        <dbReference type="SAM" id="Phobius"/>
    </source>
</evidence>
<accession>A0ABN2DGS0</accession>
<feature type="transmembrane region" description="Helical" evidence="7">
    <location>
        <begin position="75"/>
        <end position="96"/>
    </location>
</feature>
<comment type="subcellular location">
    <subcellularLocation>
        <location evidence="1">Membrane</location>
        <topology evidence="1">Multi-pass membrane protein</topology>
    </subcellularLocation>
</comment>
<keyword evidence="3 7" id="KW-0812">Transmembrane</keyword>
<keyword evidence="10" id="KW-1185">Reference proteome</keyword>
<dbReference type="Pfam" id="PF00892">
    <property type="entry name" value="EamA"/>
    <property type="match status" value="2"/>
</dbReference>
<feature type="transmembrane region" description="Helical" evidence="7">
    <location>
        <begin position="102"/>
        <end position="122"/>
    </location>
</feature>
<dbReference type="Proteomes" id="UP001500393">
    <property type="component" value="Unassembled WGS sequence"/>
</dbReference>
<evidence type="ECO:0000256" key="1">
    <source>
        <dbReference type="ARBA" id="ARBA00004141"/>
    </source>
</evidence>
<reference evidence="9 10" key="1">
    <citation type="journal article" date="2019" name="Int. J. Syst. Evol. Microbiol.">
        <title>The Global Catalogue of Microorganisms (GCM) 10K type strain sequencing project: providing services to taxonomists for standard genome sequencing and annotation.</title>
        <authorList>
            <consortium name="The Broad Institute Genomics Platform"/>
            <consortium name="The Broad Institute Genome Sequencing Center for Infectious Disease"/>
            <person name="Wu L."/>
            <person name="Ma J."/>
        </authorList>
    </citation>
    <scope>NUCLEOTIDE SEQUENCE [LARGE SCALE GENOMIC DNA]</scope>
    <source>
        <strain evidence="9 10">JCM 14969</strain>
    </source>
</reference>